<evidence type="ECO:0000256" key="4">
    <source>
        <dbReference type="ARBA" id="ARBA00022932"/>
    </source>
</evidence>
<gene>
    <name evidence="7" type="primary">dnaE_2</name>
    <name evidence="7" type="ORF">NCTC11421_02806</name>
</gene>
<accession>A0A378W035</accession>
<keyword evidence="4" id="KW-0239">DNA-directed DNA polymerase</keyword>
<dbReference type="EC" id="2.7.7.7" evidence="7"/>
<dbReference type="GO" id="GO:0008408">
    <property type="term" value="F:3'-5' exonuclease activity"/>
    <property type="evidence" value="ECO:0007669"/>
    <property type="project" value="InterPro"/>
</dbReference>
<evidence type="ECO:0000259" key="5">
    <source>
        <dbReference type="Pfam" id="PF07733"/>
    </source>
</evidence>
<evidence type="ECO:0000256" key="3">
    <source>
        <dbReference type="ARBA" id="ARBA00022705"/>
    </source>
</evidence>
<dbReference type="GO" id="GO:0006260">
    <property type="term" value="P:DNA replication"/>
    <property type="evidence" value="ECO:0007669"/>
    <property type="project" value="UniProtKB-KW"/>
</dbReference>
<protein>
    <submittedName>
        <fullName evidence="7">DNA polymerase III subunit alpha</fullName>
        <ecNumber evidence="7">2.7.7.7</ecNumber>
    </submittedName>
</protein>
<dbReference type="InterPro" id="IPR011708">
    <property type="entry name" value="DNA_pol3_alpha_NTPase_dom"/>
</dbReference>
<feature type="domain" description="Bacterial DNA polymerase III alpha subunit NTPase" evidence="5">
    <location>
        <begin position="3"/>
        <end position="83"/>
    </location>
</feature>
<dbReference type="EMBL" id="UGRI01000001">
    <property type="protein sequence ID" value="SUA24801.1"/>
    <property type="molecule type" value="Genomic_DNA"/>
</dbReference>
<evidence type="ECO:0000313" key="7">
    <source>
        <dbReference type="EMBL" id="SUA24801.1"/>
    </source>
</evidence>
<keyword evidence="3" id="KW-0235">DNA replication</keyword>
<dbReference type="AlphaFoldDB" id="A0A378W035"/>
<dbReference type="InterPro" id="IPR040982">
    <property type="entry name" value="DNA_pol3_finger"/>
</dbReference>
<evidence type="ECO:0000259" key="6">
    <source>
        <dbReference type="Pfam" id="PF17657"/>
    </source>
</evidence>
<name>A0A378W035_NEIGO</name>
<organism evidence="7">
    <name type="scientific">Neisseria gonorrhoeae</name>
    <dbReference type="NCBI Taxonomy" id="485"/>
    <lineage>
        <taxon>Bacteria</taxon>
        <taxon>Pseudomonadati</taxon>
        <taxon>Pseudomonadota</taxon>
        <taxon>Betaproteobacteria</taxon>
        <taxon>Neisseriales</taxon>
        <taxon>Neisseriaceae</taxon>
        <taxon>Neisseria</taxon>
    </lineage>
</organism>
<keyword evidence="2 7" id="KW-0548">Nucleotidyltransferase</keyword>
<keyword evidence="1 7" id="KW-0808">Transferase</keyword>
<feature type="domain" description="DNA polymerase III alpha subunit finger" evidence="6">
    <location>
        <begin position="86"/>
        <end position="139"/>
    </location>
</feature>
<proteinExistence type="predicted"/>
<dbReference type="Pfam" id="PF17657">
    <property type="entry name" value="DNA_pol3_finger"/>
    <property type="match status" value="1"/>
</dbReference>
<reference evidence="7" key="1">
    <citation type="submission" date="2018-06" db="EMBL/GenBank/DDBJ databases">
        <authorList>
            <consortium name="Pathogen Informatics"/>
            <person name="Doyle S."/>
        </authorList>
    </citation>
    <scope>NUCLEOTIDE SEQUENCE [LARGE SCALE GENOMIC DNA]</scope>
    <source>
        <strain evidence="7">NCTC11421</strain>
    </source>
</reference>
<dbReference type="GO" id="GO:0003887">
    <property type="term" value="F:DNA-directed DNA polymerase activity"/>
    <property type="evidence" value="ECO:0007669"/>
    <property type="project" value="UniProtKB-KW"/>
</dbReference>
<dbReference type="InterPro" id="IPR004805">
    <property type="entry name" value="DnaE2/DnaE/PolC"/>
</dbReference>
<dbReference type="Pfam" id="PF07733">
    <property type="entry name" value="DNA_pol3_alpha"/>
    <property type="match status" value="1"/>
</dbReference>
<sequence length="140" mass="15299">MKAQPQIQELLEAEEADELITLAKKLEDLTRGLGMHAGGVLIAPGKISDYSPVYQADESASPVSMYDKGDVEDVGLVKFDFLGLRNLTIIEMAQNNIKNTAGDIVDVGKIPLDDQTAYQIFRDANTTAVFQFESTGMKKC</sequence>
<dbReference type="PANTHER" id="PTHR32294:SF0">
    <property type="entry name" value="DNA POLYMERASE III SUBUNIT ALPHA"/>
    <property type="match status" value="1"/>
</dbReference>
<dbReference type="PANTHER" id="PTHR32294">
    <property type="entry name" value="DNA POLYMERASE III SUBUNIT ALPHA"/>
    <property type="match status" value="1"/>
</dbReference>
<evidence type="ECO:0000256" key="2">
    <source>
        <dbReference type="ARBA" id="ARBA00022695"/>
    </source>
</evidence>
<evidence type="ECO:0000256" key="1">
    <source>
        <dbReference type="ARBA" id="ARBA00022679"/>
    </source>
</evidence>